<evidence type="ECO:0000313" key="2">
    <source>
        <dbReference type="EMBL" id="TNM92707.1"/>
    </source>
</evidence>
<dbReference type="AlphaFoldDB" id="A0A4Z2BLQ3"/>
<feature type="region of interest" description="Disordered" evidence="1">
    <location>
        <begin position="110"/>
        <end position="134"/>
    </location>
</feature>
<feature type="compositionally biased region" description="Polar residues" evidence="1">
    <location>
        <begin position="120"/>
        <end position="134"/>
    </location>
</feature>
<protein>
    <submittedName>
        <fullName evidence="2">Uncharacterized protein</fullName>
    </submittedName>
</protein>
<dbReference type="PROSITE" id="PS51257">
    <property type="entry name" value="PROKAR_LIPOPROTEIN"/>
    <property type="match status" value="1"/>
</dbReference>
<proteinExistence type="predicted"/>
<reference evidence="2 3" key="1">
    <citation type="submission" date="2019-04" db="EMBL/GenBank/DDBJ databases">
        <title>The sequence and de novo assembly of Takifugu bimaculatus genome using PacBio and Hi-C technologies.</title>
        <authorList>
            <person name="Xu P."/>
            <person name="Liu B."/>
            <person name="Zhou Z."/>
        </authorList>
    </citation>
    <scope>NUCLEOTIDE SEQUENCE [LARGE SCALE GENOMIC DNA]</scope>
    <source>
        <strain evidence="2">TB-2018</strain>
        <tissue evidence="2">Muscle</tissue>
    </source>
</reference>
<dbReference type="Proteomes" id="UP000516260">
    <property type="component" value="Chromosome 20"/>
</dbReference>
<gene>
    <name evidence="2" type="ORF">fugu_018109</name>
</gene>
<sequence length="134" mass="14295">MLNGSLKHGTGGAARCPAMMMSSIGALCGIQACHSFSPPPTLQVCVVDRTHRDSRTNSRKPPTPQSRHGYGTVTLKNSVFGCLAFSACPLILSHNTHSFSLIPCGQHTPLEKSPDHSPHQHGTQVASHSLAFTR</sequence>
<keyword evidence="3" id="KW-1185">Reference proteome</keyword>
<name>A0A4Z2BLQ3_9TELE</name>
<evidence type="ECO:0000313" key="3">
    <source>
        <dbReference type="Proteomes" id="UP000516260"/>
    </source>
</evidence>
<evidence type="ECO:0000256" key="1">
    <source>
        <dbReference type="SAM" id="MobiDB-lite"/>
    </source>
</evidence>
<organism evidence="2 3">
    <name type="scientific">Takifugu bimaculatus</name>
    <dbReference type="NCBI Taxonomy" id="433685"/>
    <lineage>
        <taxon>Eukaryota</taxon>
        <taxon>Metazoa</taxon>
        <taxon>Chordata</taxon>
        <taxon>Craniata</taxon>
        <taxon>Vertebrata</taxon>
        <taxon>Euteleostomi</taxon>
        <taxon>Actinopterygii</taxon>
        <taxon>Neopterygii</taxon>
        <taxon>Teleostei</taxon>
        <taxon>Neoteleostei</taxon>
        <taxon>Acanthomorphata</taxon>
        <taxon>Eupercaria</taxon>
        <taxon>Tetraodontiformes</taxon>
        <taxon>Tetradontoidea</taxon>
        <taxon>Tetraodontidae</taxon>
        <taxon>Takifugu</taxon>
    </lineage>
</organism>
<accession>A0A4Z2BLQ3</accession>
<dbReference type="EMBL" id="SWLE01000013">
    <property type="protein sequence ID" value="TNM92707.1"/>
    <property type="molecule type" value="Genomic_DNA"/>
</dbReference>
<comment type="caution">
    <text evidence="2">The sequence shown here is derived from an EMBL/GenBank/DDBJ whole genome shotgun (WGS) entry which is preliminary data.</text>
</comment>